<evidence type="ECO:0000259" key="2">
    <source>
        <dbReference type="Pfam" id="PF23189"/>
    </source>
</evidence>
<name>A0A844F409_CLOSV</name>
<dbReference type="RefSeq" id="WP_154322263.1">
    <property type="nucleotide sequence ID" value="NZ_AP024846.1"/>
</dbReference>
<protein>
    <submittedName>
        <fullName evidence="3">UPF0261 family protein</fullName>
    </submittedName>
</protein>
<dbReference type="CDD" id="cd15488">
    <property type="entry name" value="Tm-1-like"/>
    <property type="match status" value="1"/>
</dbReference>
<dbReference type="NCBIfam" id="NF002674">
    <property type="entry name" value="PRK02399.1-2"/>
    <property type="match status" value="1"/>
</dbReference>
<reference evidence="3 4" key="1">
    <citation type="submission" date="2019-08" db="EMBL/GenBank/DDBJ databases">
        <title>In-depth cultivation of the pig gut microbiome towards novel bacterial diversity and tailored functional studies.</title>
        <authorList>
            <person name="Wylensek D."/>
            <person name="Hitch T.C.A."/>
            <person name="Clavel T."/>
        </authorList>
    </citation>
    <scope>NUCLEOTIDE SEQUENCE [LARGE SCALE GENOMIC DNA]</scope>
    <source>
        <strain evidence="3 4">BL-389-WT-3D</strain>
    </source>
</reference>
<accession>A0A844F409</accession>
<sequence>MKTIAIIESCDTKYKEAEFISNFIKKEDLNTLVLNTATGPDPSYNYDISREEIAEAYGTSWSEMEPKSKGEKIDFMKDAVADYVEKLYLEGKIDGIISVGGLQNTVMAANAMQRLPIGFPKVIATTVASGTRKFDLVVGDKDITVMPAICDFTGLNIVTRQVISNACACCVGMVKCAGKVLKKGDKPVVAVTLMGVTNNGAVEAVEELERVGLEVIGFHATGVGGATMENMAASGLVDGILDLTLHELTSEYFGGGFSYGPRSSIRLVESVEKKVPLVISLGGLDFVDFSTNELPGRMDERKYMLHNANTAHIKILPDEAEALGKILVERLSKVTYPIKLLIPTKGMRHNTQEGQELYSPESDSVLIQTIINNVNDNVEVIVIPHNLDTKEFGIKAAHYMIDEMKQRGKLSQDFSY</sequence>
<dbReference type="Gene3D" id="3.40.50.12030">
    <property type="entry name" value="Uncharacterised protein family UPF0261, NC domain"/>
    <property type="match status" value="1"/>
</dbReference>
<dbReference type="Proteomes" id="UP000462363">
    <property type="component" value="Unassembled WGS sequence"/>
</dbReference>
<feature type="domain" description="UPF0261" evidence="1">
    <location>
        <begin position="2"/>
        <end position="176"/>
    </location>
</feature>
<dbReference type="Pfam" id="PF06792">
    <property type="entry name" value="UPF0261"/>
    <property type="match status" value="1"/>
</dbReference>
<dbReference type="InterPro" id="IPR008322">
    <property type="entry name" value="UPF0261"/>
</dbReference>
<gene>
    <name evidence="3" type="ORF">FYJ37_04320</name>
</gene>
<dbReference type="InterPro" id="IPR051353">
    <property type="entry name" value="Tobamovirus_resist_UPF0261"/>
</dbReference>
<dbReference type="InterPro" id="IPR056778">
    <property type="entry name" value="UPF0261_C"/>
</dbReference>
<evidence type="ECO:0000313" key="4">
    <source>
        <dbReference type="Proteomes" id="UP000462363"/>
    </source>
</evidence>
<dbReference type="AlphaFoldDB" id="A0A844F409"/>
<dbReference type="PANTHER" id="PTHR31862">
    <property type="entry name" value="UPF0261 DOMAIN PROTEIN (AFU_ORTHOLOGUE AFUA_1G10120)"/>
    <property type="match status" value="1"/>
</dbReference>
<dbReference type="PIRSF" id="PIRSF033271">
    <property type="entry name" value="UCP033271"/>
    <property type="match status" value="1"/>
</dbReference>
<dbReference type="InterPro" id="IPR044122">
    <property type="entry name" value="UPF0261_N"/>
</dbReference>
<evidence type="ECO:0000259" key="1">
    <source>
        <dbReference type="Pfam" id="PF06792"/>
    </source>
</evidence>
<evidence type="ECO:0000313" key="3">
    <source>
        <dbReference type="EMBL" id="MSS39603.1"/>
    </source>
</evidence>
<comment type="caution">
    <text evidence="3">The sequence shown here is derived from an EMBL/GenBank/DDBJ whole genome shotgun (WGS) entry which is preliminary data.</text>
</comment>
<organism evidence="3 4">
    <name type="scientific">Clostridium scindens (strain JCM 10418 / VPI 12708)</name>
    <dbReference type="NCBI Taxonomy" id="29347"/>
    <lineage>
        <taxon>Bacteria</taxon>
        <taxon>Bacillati</taxon>
        <taxon>Bacillota</taxon>
        <taxon>Clostridia</taxon>
        <taxon>Lachnospirales</taxon>
        <taxon>Lachnospiraceae</taxon>
    </lineage>
</organism>
<dbReference type="Pfam" id="PF23189">
    <property type="entry name" value="UPF0261_C"/>
    <property type="match status" value="1"/>
</dbReference>
<dbReference type="PANTHER" id="PTHR31862:SF1">
    <property type="entry name" value="UPF0261 DOMAIN PROTEIN (AFU_ORTHOLOGUE AFUA_1G10120)"/>
    <property type="match status" value="1"/>
</dbReference>
<dbReference type="Gene3D" id="3.40.50.12020">
    <property type="entry name" value="Uncharacterised protein family UPF0261, NN domain"/>
    <property type="match status" value="1"/>
</dbReference>
<dbReference type="EMBL" id="VUMB01000007">
    <property type="protein sequence ID" value="MSS39603.1"/>
    <property type="molecule type" value="Genomic_DNA"/>
</dbReference>
<proteinExistence type="predicted"/>
<feature type="domain" description="UPF0261" evidence="2">
    <location>
        <begin position="186"/>
        <end position="401"/>
    </location>
</feature>